<dbReference type="InterPro" id="IPR007492">
    <property type="entry name" value="LytTR_DNA-bd_dom"/>
</dbReference>
<proteinExistence type="predicted"/>
<evidence type="ECO:0000313" key="3">
    <source>
        <dbReference type="EMBL" id="MCW3785753.1"/>
    </source>
</evidence>
<comment type="caution">
    <text evidence="3">The sequence shown here is derived from an EMBL/GenBank/DDBJ whole genome shotgun (WGS) entry which is preliminary data.</text>
</comment>
<evidence type="ECO:0000256" key="1">
    <source>
        <dbReference type="SAM" id="Phobius"/>
    </source>
</evidence>
<dbReference type="Pfam" id="PF04397">
    <property type="entry name" value="LytTR"/>
    <property type="match status" value="1"/>
</dbReference>
<gene>
    <name evidence="3" type="ORF">OM075_04705</name>
</gene>
<protein>
    <submittedName>
        <fullName evidence="3">LytTR family transcriptional regulator DNA-binding domain-containing protein</fullName>
    </submittedName>
</protein>
<organism evidence="3 4">
    <name type="scientific">Plebeiibacterium sediminum</name>
    <dbReference type="NCBI Taxonomy" id="2992112"/>
    <lineage>
        <taxon>Bacteria</taxon>
        <taxon>Pseudomonadati</taxon>
        <taxon>Bacteroidota</taxon>
        <taxon>Bacteroidia</taxon>
        <taxon>Marinilabiliales</taxon>
        <taxon>Marinilabiliaceae</taxon>
        <taxon>Plebeiibacterium</taxon>
    </lineage>
</organism>
<dbReference type="Gene3D" id="2.40.50.1020">
    <property type="entry name" value="LytTr DNA-binding domain"/>
    <property type="match status" value="1"/>
</dbReference>
<dbReference type="InterPro" id="IPR046947">
    <property type="entry name" value="LytR-like"/>
</dbReference>
<feature type="transmembrane region" description="Helical" evidence="1">
    <location>
        <begin position="21"/>
        <end position="41"/>
    </location>
</feature>
<keyword evidence="1" id="KW-0472">Membrane</keyword>
<sequence length="288" mass="33059">MKSLFNLLNKPYPPIQNIWKSAFFIGLFISLFLYVFQPFGLQLMQHDHKELVLLGYGLVTFIVLIANKSFLPLIIPSVFVEEGWTIKKQILWLIWLVLTISLGNYLYAVLFTVIPWSGFNGLLVFMIFTIAIALIPIVLTTFITQNALLKKNIAHSQEINASIHKKIEKQEDIIAVESGKQIVNFNTDHIIAIESEGNYINMLTIEDDQVKSELIRNTIKNLEDQLSDRASFFKCHRAFIINLSYVQNVTGNSQGFNVDLLNLDKSIPVSRTYTKDFKKRMVELDKPM</sequence>
<dbReference type="AlphaFoldDB" id="A0AAE3M266"/>
<keyword evidence="1" id="KW-1133">Transmembrane helix</keyword>
<feature type="transmembrane region" description="Helical" evidence="1">
    <location>
        <begin position="53"/>
        <end position="80"/>
    </location>
</feature>
<keyword evidence="3" id="KW-0238">DNA-binding</keyword>
<dbReference type="PROSITE" id="PS50930">
    <property type="entry name" value="HTH_LYTTR"/>
    <property type="match status" value="1"/>
</dbReference>
<dbReference type="SMART" id="SM00850">
    <property type="entry name" value="LytTR"/>
    <property type="match status" value="1"/>
</dbReference>
<dbReference type="Proteomes" id="UP001209229">
    <property type="component" value="Unassembled WGS sequence"/>
</dbReference>
<feature type="domain" description="HTH LytTR-type" evidence="2">
    <location>
        <begin position="174"/>
        <end position="283"/>
    </location>
</feature>
<evidence type="ECO:0000259" key="2">
    <source>
        <dbReference type="PROSITE" id="PS50930"/>
    </source>
</evidence>
<name>A0AAE3M266_9BACT</name>
<reference evidence="3" key="1">
    <citation type="submission" date="2022-10" db="EMBL/GenBank/DDBJ databases">
        <authorList>
            <person name="Yu W.X."/>
        </authorList>
    </citation>
    <scope>NUCLEOTIDE SEQUENCE</scope>
    <source>
        <strain evidence="3">AAT</strain>
    </source>
</reference>
<dbReference type="GO" id="GO:0000156">
    <property type="term" value="F:phosphorelay response regulator activity"/>
    <property type="evidence" value="ECO:0007669"/>
    <property type="project" value="InterPro"/>
</dbReference>
<evidence type="ECO:0000313" key="4">
    <source>
        <dbReference type="Proteomes" id="UP001209229"/>
    </source>
</evidence>
<feature type="transmembrane region" description="Helical" evidence="1">
    <location>
        <begin position="122"/>
        <end position="143"/>
    </location>
</feature>
<dbReference type="PANTHER" id="PTHR37299:SF1">
    <property type="entry name" value="STAGE 0 SPORULATION PROTEIN A HOMOLOG"/>
    <property type="match status" value="1"/>
</dbReference>
<dbReference type="RefSeq" id="WP_301189324.1">
    <property type="nucleotide sequence ID" value="NZ_JAPDPJ010000006.1"/>
</dbReference>
<feature type="transmembrane region" description="Helical" evidence="1">
    <location>
        <begin position="92"/>
        <end position="116"/>
    </location>
</feature>
<dbReference type="EMBL" id="JAPDPJ010000006">
    <property type="protein sequence ID" value="MCW3785753.1"/>
    <property type="molecule type" value="Genomic_DNA"/>
</dbReference>
<dbReference type="PANTHER" id="PTHR37299">
    <property type="entry name" value="TRANSCRIPTIONAL REGULATOR-RELATED"/>
    <property type="match status" value="1"/>
</dbReference>
<keyword evidence="1" id="KW-0812">Transmembrane</keyword>
<keyword evidence="4" id="KW-1185">Reference proteome</keyword>
<dbReference type="GO" id="GO:0003677">
    <property type="term" value="F:DNA binding"/>
    <property type="evidence" value="ECO:0007669"/>
    <property type="project" value="UniProtKB-KW"/>
</dbReference>
<accession>A0AAE3M266</accession>